<reference evidence="1 2" key="1">
    <citation type="journal article" date="2019" name="Sci. Rep.">
        <title>Orb-weaving spider Araneus ventricosus genome elucidates the spidroin gene catalogue.</title>
        <authorList>
            <person name="Kono N."/>
            <person name="Nakamura H."/>
            <person name="Ohtoshi R."/>
            <person name="Moran D.A.P."/>
            <person name="Shinohara A."/>
            <person name="Yoshida Y."/>
            <person name="Fujiwara M."/>
            <person name="Mori M."/>
            <person name="Tomita M."/>
            <person name="Arakawa K."/>
        </authorList>
    </citation>
    <scope>NUCLEOTIDE SEQUENCE [LARGE SCALE GENOMIC DNA]</scope>
</reference>
<evidence type="ECO:0000313" key="2">
    <source>
        <dbReference type="Proteomes" id="UP000499080"/>
    </source>
</evidence>
<dbReference type="Proteomes" id="UP000499080">
    <property type="component" value="Unassembled WGS sequence"/>
</dbReference>
<dbReference type="AlphaFoldDB" id="A0A4Y2W026"/>
<name>A0A4Y2W026_ARAVE</name>
<evidence type="ECO:0000313" key="1">
    <source>
        <dbReference type="EMBL" id="GBO29367.1"/>
    </source>
</evidence>
<comment type="caution">
    <text evidence="1">The sequence shown here is derived from an EMBL/GenBank/DDBJ whole genome shotgun (WGS) entry which is preliminary data.</text>
</comment>
<sequence length="98" mass="11187">MSRCVQGGFVVNAFSGVGKCIYIPWRQNVLELQEKVLHVRDNFFPGNYDGPYGLINAYCSTADDKKPEAYQKIVSGTIDNTKKNRDDPDKYNRLYSML</sequence>
<keyword evidence="2" id="KW-1185">Reference proteome</keyword>
<protein>
    <submittedName>
        <fullName evidence="1">Uncharacterized protein</fullName>
    </submittedName>
</protein>
<gene>
    <name evidence="1" type="ORF">AVEN_127582_1</name>
</gene>
<dbReference type="EMBL" id="BGPR01052536">
    <property type="protein sequence ID" value="GBO29367.1"/>
    <property type="molecule type" value="Genomic_DNA"/>
</dbReference>
<proteinExistence type="predicted"/>
<feature type="non-terminal residue" evidence="1">
    <location>
        <position position="98"/>
    </location>
</feature>
<organism evidence="1 2">
    <name type="scientific">Araneus ventricosus</name>
    <name type="common">Orbweaver spider</name>
    <name type="synonym">Epeira ventricosa</name>
    <dbReference type="NCBI Taxonomy" id="182803"/>
    <lineage>
        <taxon>Eukaryota</taxon>
        <taxon>Metazoa</taxon>
        <taxon>Ecdysozoa</taxon>
        <taxon>Arthropoda</taxon>
        <taxon>Chelicerata</taxon>
        <taxon>Arachnida</taxon>
        <taxon>Araneae</taxon>
        <taxon>Araneomorphae</taxon>
        <taxon>Entelegynae</taxon>
        <taxon>Araneoidea</taxon>
        <taxon>Araneidae</taxon>
        <taxon>Araneus</taxon>
    </lineage>
</organism>
<accession>A0A4Y2W026</accession>